<protein>
    <recommendedName>
        <fullName evidence="3">DUF4806 domain-containing protein</fullName>
    </recommendedName>
</protein>
<reference evidence="1" key="1">
    <citation type="submission" date="2021-06" db="EMBL/GenBank/DDBJ databases">
        <authorList>
            <person name="Hodson N. C."/>
            <person name="Mongue J. A."/>
            <person name="Jaron S. K."/>
        </authorList>
    </citation>
    <scope>NUCLEOTIDE SEQUENCE</scope>
</reference>
<proteinExistence type="predicted"/>
<accession>A0A8J2KLQ4</accession>
<name>A0A8J2KLQ4_9HEXA</name>
<evidence type="ECO:0000313" key="2">
    <source>
        <dbReference type="Proteomes" id="UP000708208"/>
    </source>
</evidence>
<comment type="caution">
    <text evidence="1">The sequence shown here is derived from an EMBL/GenBank/DDBJ whole genome shotgun (WGS) entry which is preliminary data.</text>
</comment>
<evidence type="ECO:0000313" key="1">
    <source>
        <dbReference type="EMBL" id="CAG7727601.1"/>
    </source>
</evidence>
<evidence type="ECO:0008006" key="3">
    <source>
        <dbReference type="Google" id="ProtNLM"/>
    </source>
</evidence>
<gene>
    <name evidence="1" type="ORF">AFUS01_LOCUS16434</name>
</gene>
<dbReference type="AlphaFoldDB" id="A0A8J2KLQ4"/>
<dbReference type="EMBL" id="CAJVCH010150943">
    <property type="protein sequence ID" value="CAG7727601.1"/>
    <property type="molecule type" value="Genomic_DNA"/>
</dbReference>
<dbReference type="Proteomes" id="UP000708208">
    <property type="component" value="Unassembled WGS sequence"/>
</dbReference>
<keyword evidence="2" id="KW-1185">Reference proteome</keyword>
<sequence length="205" mass="22900">MRVEEIPVASLSEFRFIEPELPITFVSPTRCGNDQPESSLVQENILRVNISNTTQHSLAAPMSPNLLTIRAEIEGLKIWVAEKLITIKEGVRDLNHTLPSVLSSDSTTRLNSCLAQLPTTDSSSLKNFQDWIRDSENFNLLTNYLASIGGTTVVKVTGGILKKLFSRGFAIHVNYSGLNRQESIKDSKLHHCIIGKFLKFEKTIF</sequence>
<organism evidence="1 2">
    <name type="scientific">Allacma fusca</name>
    <dbReference type="NCBI Taxonomy" id="39272"/>
    <lineage>
        <taxon>Eukaryota</taxon>
        <taxon>Metazoa</taxon>
        <taxon>Ecdysozoa</taxon>
        <taxon>Arthropoda</taxon>
        <taxon>Hexapoda</taxon>
        <taxon>Collembola</taxon>
        <taxon>Symphypleona</taxon>
        <taxon>Sminthuridae</taxon>
        <taxon>Allacma</taxon>
    </lineage>
</organism>